<accession>A0A5B7DBM3</accession>
<dbReference type="Gene3D" id="3.40.50.10330">
    <property type="entry name" value="Probable inorganic polyphosphate/atp-NAD kinase, domain 1"/>
    <property type="match status" value="1"/>
</dbReference>
<dbReference type="InterPro" id="IPR001206">
    <property type="entry name" value="Diacylglycerol_kinase_cat_dom"/>
</dbReference>
<feature type="domain" description="DAGKc" evidence="1">
    <location>
        <begin position="21"/>
        <end position="79"/>
    </location>
</feature>
<keyword evidence="2" id="KW-0808">Transferase</keyword>
<name>A0A5B7DBM3_PORTR</name>
<dbReference type="EMBL" id="VSRR010000706">
    <property type="protein sequence ID" value="MPC18731.1"/>
    <property type="molecule type" value="Genomic_DNA"/>
</dbReference>
<gene>
    <name evidence="2" type="primary">CERK_0</name>
    <name evidence="2" type="ORF">E2C01_011625</name>
</gene>
<dbReference type="InterPro" id="IPR016064">
    <property type="entry name" value="NAD/diacylglycerol_kinase_sf"/>
</dbReference>
<dbReference type="Proteomes" id="UP000324222">
    <property type="component" value="Unassembled WGS sequence"/>
</dbReference>
<evidence type="ECO:0000313" key="2">
    <source>
        <dbReference type="EMBL" id="MPC18731.1"/>
    </source>
</evidence>
<dbReference type="AlphaFoldDB" id="A0A5B7DBM3"/>
<dbReference type="OrthoDB" id="530923at2759"/>
<protein>
    <submittedName>
        <fullName evidence="2">Ceramide kinase</fullName>
    </submittedName>
</protein>
<evidence type="ECO:0000259" key="1">
    <source>
        <dbReference type="PROSITE" id="PS50146"/>
    </source>
</evidence>
<proteinExistence type="predicted"/>
<dbReference type="InterPro" id="IPR017438">
    <property type="entry name" value="ATP-NAD_kinase_N"/>
</dbReference>
<comment type="caution">
    <text evidence="2">The sequence shown here is derived from an EMBL/GenBank/DDBJ whole genome shotgun (WGS) entry which is preliminary data.</text>
</comment>
<sequence length="79" mass="9237">MKSVSLHARLRAFAILTSLRQRPRRLLVVINPVGGKKQASSIYKRKVMPLFRRAEVETRVVKKGNTKRSRKKKRRKNLV</sequence>
<reference evidence="2 3" key="1">
    <citation type="submission" date="2019-05" db="EMBL/GenBank/DDBJ databases">
        <title>Another draft genome of Portunus trituberculatus and its Hox gene families provides insights of decapod evolution.</title>
        <authorList>
            <person name="Jeong J.-H."/>
            <person name="Song I."/>
            <person name="Kim S."/>
            <person name="Choi T."/>
            <person name="Kim D."/>
            <person name="Ryu S."/>
            <person name="Kim W."/>
        </authorList>
    </citation>
    <scope>NUCLEOTIDE SEQUENCE [LARGE SCALE GENOMIC DNA]</scope>
    <source>
        <tissue evidence="2">Muscle</tissue>
    </source>
</reference>
<dbReference type="PROSITE" id="PS50146">
    <property type="entry name" value="DAGK"/>
    <property type="match status" value="1"/>
</dbReference>
<keyword evidence="3" id="KW-1185">Reference proteome</keyword>
<dbReference type="SUPFAM" id="SSF111331">
    <property type="entry name" value="NAD kinase/diacylglycerol kinase-like"/>
    <property type="match status" value="1"/>
</dbReference>
<keyword evidence="2" id="KW-0418">Kinase</keyword>
<evidence type="ECO:0000313" key="3">
    <source>
        <dbReference type="Proteomes" id="UP000324222"/>
    </source>
</evidence>
<dbReference type="GO" id="GO:0016301">
    <property type="term" value="F:kinase activity"/>
    <property type="evidence" value="ECO:0007669"/>
    <property type="project" value="UniProtKB-KW"/>
</dbReference>
<organism evidence="2 3">
    <name type="scientific">Portunus trituberculatus</name>
    <name type="common">Swimming crab</name>
    <name type="synonym">Neptunus trituberculatus</name>
    <dbReference type="NCBI Taxonomy" id="210409"/>
    <lineage>
        <taxon>Eukaryota</taxon>
        <taxon>Metazoa</taxon>
        <taxon>Ecdysozoa</taxon>
        <taxon>Arthropoda</taxon>
        <taxon>Crustacea</taxon>
        <taxon>Multicrustacea</taxon>
        <taxon>Malacostraca</taxon>
        <taxon>Eumalacostraca</taxon>
        <taxon>Eucarida</taxon>
        <taxon>Decapoda</taxon>
        <taxon>Pleocyemata</taxon>
        <taxon>Brachyura</taxon>
        <taxon>Eubrachyura</taxon>
        <taxon>Portunoidea</taxon>
        <taxon>Portunidae</taxon>
        <taxon>Portuninae</taxon>
        <taxon>Portunus</taxon>
    </lineage>
</organism>